<dbReference type="Proteomes" id="UP001628156">
    <property type="component" value="Unassembled WGS sequence"/>
</dbReference>
<gene>
    <name evidence="2" type="ORF">ENUP19_0064G0024</name>
</gene>
<protein>
    <recommendedName>
        <fullName evidence="4">B30.2/SPRY domain-containing protein</fullName>
    </recommendedName>
</protein>
<proteinExistence type="predicted"/>
<evidence type="ECO:0000313" key="2">
    <source>
        <dbReference type="EMBL" id="GAB1221117.1"/>
    </source>
</evidence>
<feature type="coiled-coil region" evidence="1">
    <location>
        <begin position="2"/>
        <end position="29"/>
    </location>
</feature>
<dbReference type="EMBL" id="BAAFRS010000064">
    <property type="protein sequence ID" value="GAB1221117.1"/>
    <property type="molecule type" value="Genomic_DNA"/>
</dbReference>
<reference evidence="2 3" key="1">
    <citation type="journal article" date="2019" name="PLoS Negl. Trop. Dis.">
        <title>Whole genome sequencing of Entamoeba nuttalli reveals mammalian host-related molecular signatures and a novel octapeptide-repeat surface protein.</title>
        <authorList>
            <person name="Tanaka M."/>
            <person name="Makiuchi T."/>
            <person name="Komiyama T."/>
            <person name="Shiina T."/>
            <person name="Osaki K."/>
            <person name="Tachibana H."/>
        </authorList>
    </citation>
    <scope>NUCLEOTIDE SEQUENCE [LARGE SCALE GENOMIC DNA]</scope>
    <source>
        <strain evidence="2 3">P19-061405</strain>
    </source>
</reference>
<keyword evidence="1" id="KW-0175">Coiled coil</keyword>
<name>A0ABQ0DEH8_9EUKA</name>
<sequence>MTKELINEVNNLKQQIELLKKEVKDQSLITRQMLWFGDYSFYSEHLVFDKTTLTISCPKNVKVSYCNIILYIPIKKFTVRVLNGNVCIGFVTVKEPIDLNRAVKPSLLHVLYYDGVYMGDDRSLQRSSFGLQDGVITVSYNEKTKFITFQCNDVEEKGFKGVEENNLYPLLSFKPDTVVQVL</sequence>
<organism evidence="2 3">
    <name type="scientific">Entamoeba nuttalli</name>
    <dbReference type="NCBI Taxonomy" id="412467"/>
    <lineage>
        <taxon>Eukaryota</taxon>
        <taxon>Amoebozoa</taxon>
        <taxon>Evosea</taxon>
        <taxon>Archamoebae</taxon>
        <taxon>Mastigamoebida</taxon>
        <taxon>Entamoebidae</taxon>
        <taxon>Entamoeba</taxon>
    </lineage>
</organism>
<accession>A0ABQ0DEH8</accession>
<evidence type="ECO:0000256" key="1">
    <source>
        <dbReference type="SAM" id="Coils"/>
    </source>
</evidence>
<keyword evidence="3" id="KW-1185">Reference proteome</keyword>
<evidence type="ECO:0008006" key="4">
    <source>
        <dbReference type="Google" id="ProtNLM"/>
    </source>
</evidence>
<evidence type="ECO:0000313" key="3">
    <source>
        <dbReference type="Proteomes" id="UP001628156"/>
    </source>
</evidence>
<comment type="caution">
    <text evidence="2">The sequence shown here is derived from an EMBL/GenBank/DDBJ whole genome shotgun (WGS) entry which is preliminary data.</text>
</comment>